<dbReference type="EMBL" id="JBHSWE010000002">
    <property type="protein sequence ID" value="MFC6674334.1"/>
    <property type="molecule type" value="Genomic_DNA"/>
</dbReference>
<evidence type="ECO:0000313" key="3">
    <source>
        <dbReference type="Proteomes" id="UP001596422"/>
    </source>
</evidence>
<reference evidence="2" key="1">
    <citation type="journal article" date="2014" name="Int. J. Syst. Evol. Microbiol.">
        <title>Complete genome of a new Firmicutes species belonging to the dominant human colonic microbiota ('Ruminococcus bicirculans') reveals two chromosomes and a selective capacity to utilize plant glucans.</title>
        <authorList>
            <consortium name="NISC Comparative Sequencing Program"/>
            <person name="Wegmann U."/>
            <person name="Louis P."/>
            <person name="Goesmann A."/>
            <person name="Henrissat B."/>
            <person name="Duncan S.H."/>
            <person name="Flint H.J."/>
        </authorList>
    </citation>
    <scope>NUCLEOTIDE SEQUENCE</scope>
    <source>
        <strain evidence="2">NBRC 111756</strain>
    </source>
</reference>
<proteinExistence type="predicted"/>
<keyword evidence="3" id="KW-1185">Reference proteome</keyword>
<organism evidence="2 3">
    <name type="scientific">Marinobacterium aestuariivivens</name>
    <dbReference type="NCBI Taxonomy" id="1698799"/>
    <lineage>
        <taxon>Bacteria</taxon>
        <taxon>Pseudomonadati</taxon>
        <taxon>Pseudomonadota</taxon>
        <taxon>Gammaproteobacteria</taxon>
        <taxon>Oceanospirillales</taxon>
        <taxon>Oceanospirillaceae</taxon>
        <taxon>Marinobacterium</taxon>
    </lineage>
</organism>
<reference evidence="3" key="2">
    <citation type="journal article" date="2019" name="Int. J. Syst. Evol. Microbiol.">
        <title>The Global Catalogue of Microorganisms (GCM) 10K type strain sequencing project: providing services to taxonomists for standard genome sequencing and annotation.</title>
        <authorList>
            <consortium name="The Broad Institute Genomics Platform"/>
            <consortium name="The Broad Institute Genome Sequencing Center for Infectious Disease"/>
            <person name="Wu L."/>
            <person name="Ma J."/>
        </authorList>
    </citation>
    <scope>NUCLEOTIDE SEQUENCE [LARGE SCALE GENOMIC DNA]</scope>
    <source>
        <strain evidence="3">NBRC 111756</strain>
    </source>
</reference>
<comment type="caution">
    <text evidence="2">The sequence shown here is derived from an EMBL/GenBank/DDBJ whole genome shotgun (WGS) entry which is preliminary data.</text>
</comment>
<reference evidence="2" key="3">
    <citation type="submission" date="2024-09" db="EMBL/GenBank/DDBJ databases">
        <authorList>
            <person name="Sun Q."/>
            <person name="Mori K."/>
        </authorList>
    </citation>
    <scope>NUCLEOTIDE SEQUENCE</scope>
    <source>
        <strain evidence="2">NBRC 111756</strain>
    </source>
</reference>
<dbReference type="Proteomes" id="UP001596422">
    <property type="component" value="Unassembled WGS sequence"/>
</dbReference>
<name>A0ABW2AB37_9GAMM</name>
<sequence length="55" mass="6504">MNQEASKKNKFQDFKLIYNQGGRRLERIFSDTLYANVKRVADSFPPTIVWRIELA</sequence>
<evidence type="ECO:0000313" key="1">
    <source>
        <dbReference type="EMBL" id="MFC6674001.1"/>
    </source>
</evidence>
<protein>
    <submittedName>
        <fullName evidence="2">Uncharacterized protein</fullName>
    </submittedName>
</protein>
<accession>A0ABW2AB37</accession>
<dbReference type="EMBL" id="JBHSWE010000002">
    <property type="protein sequence ID" value="MFC6674001.1"/>
    <property type="molecule type" value="Genomic_DNA"/>
</dbReference>
<dbReference type="RefSeq" id="WP_379913568.1">
    <property type="nucleotide sequence ID" value="NZ_JBHSWE010000002.1"/>
</dbReference>
<gene>
    <name evidence="1" type="ORF">ACFQDL_30860</name>
    <name evidence="2" type="ORF">ACFQDL_32605</name>
</gene>
<evidence type="ECO:0000313" key="2">
    <source>
        <dbReference type="EMBL" id="MFC6674334.1"/>
    </source>
</evidence>